<dbReference type="InterPro" id="IPR036388">
    <property type="entry name" value="WH-like_DNA-bd_sf"/>
</dbReference>
<dbReference type="InterPro" id="IPR007624">
    <property type="entry name" value="RNA_pol_sigma70_r3"/>
</dbReference>
<dbReference type="Proteomes" id="UP000002318">
    <property type="component" value="Chromosome"/>
</dbReference>
<dbReference type="SUPFAM" id="SSF88946">
    <property type="entry name" value="Sigma2 domain of RNA polymerase sigma factors"/>
    <property type="match status" value="1"/>
</dbReference>
<dbReference type="PANTHER" id="PTHR30603">
    <property type="entry name" value="RNA POLYMERASE SIGMA FACTOR RPO"/>
    <property type="match status" value="1"/>
</dbReference>
<evidence type="ECO:0000313" key="7">
    <source>
        <dbReference type="EMBL" id="ADK79317.1"/>
    </source>
</evidence>
<dbReference type="PANTHER" id="PTHR30603:SF60">
    <property type="entry name" value="RNA POLYMERASE SIGMA FACTOR RPOD"/>
    <property type="match status" value="1"/>
</dbReference>
<keyword evidence="5" id="KW-0804">Transcription</keyword>
<keyword evidence="8" id="KW-1185">Reference proteome</keyword>
<evidence type="ECO:0000256" key="3">
    <source>
        <dbReference type="ARBA" id="ARBA00023082"/>
    </source>
</evidence>
<dbReference type="Pfam" id="PF04545">
    <property type="entry name" value="Sigma70_r4"/>
    <property type="match status" value="1"/>
</dbReference>
<keyword evidence="3" id="KW-0731">Sigma factor</keyword>
<protein>
    <submittedName>
        <fullName evidence="7">RNA polymerase, sigma 70 subunit, RpoD subfamily</fullName>
    </submittedName>
</protein>
<dbReference type="RefSeq" id="WP_013252781.1">
    <property type="nucleotide sequence ID" value="NC_014364.1"/>
</dbReference>
<dbReference type="Gene3D" id="1.10.601.10">
    <property type="entry name" value="RNA Polymerase Primary Sigma Factor"/>
    <property type="match status" value="2"/>
</dbReference>
<evidence type="ECO:0000256" key="4">
    <source>
        <dbReference type="ARBA" id="ARBA00023125"/>
    </source>
</evidence>
<dbReference type="CDD" id="cd06171">
    <property type="entry name" value="Sigma70_r4"/>
    <property type="match status" value="1"/>
</dbReference>
<evidence type="ECO:0000259" key="6">
    <source>
        <dbReference type="PROSITE" id="PS00716"/>
    </source>
</evidence>
<dbReference type="HOGENOM" id="CLU_014793_3_4_12"/>
<dbReference type="Gene3D" id="1.10.10.10">
    <property type="entry name" value="Winged helix-like DNA-binding domain superfamily/Winged helix DNA-binding domain"/>
    <property type="match status" value="2"/>
</dbReference>
<dbReference type="Pfam" id="PF00140">
    <property type="entry name" value="Sigma70_r1_2"/>
    <property type="match status" value="1"/>
</dbReference>
<name>E1R8H3_SEDSS</name>
<reference evidence="7 8" key="1">
    <citation type="journal article" date="2010" name="Stand. Genomic Sci.">
        <title>Complete genome sequence of Spirochaeta smaragdinae type strain (SEBR 4228).</title>
        <authorList>
            <person name="Mavromatis K."/>
            <person name="Yasawong M."/>
            <person name="Chertkov O."/>
            <person name="Lapidus A."/>
            <person name="Lucas S."/>
            <person name="Nolan M."/>
            <person name="Del Rio T.G."/>
            <person name="Tice H."/>
            <person name="Cheng J.F."/>
            <person name="Pitluck S."/>
            <person name="Liolios K."/>
            <person name="Ivanova N."/>
            <person name="Tapia R."/>
            <person name="Han C."/>
            <person name="Bruce D."/>
            <person name="Goodwin L."/>
            <person name="Pati A."/>
            <person name="Chen A."/>
            <person name="Palaniappan K."/>
            <person name="Land M."/>
            <person name="Hauser L."/>
            <person name="Chang Y.J."/>
            <person name="Jeffries C.D."/>
            <person name="Detter J.C."/>
            <person name="Rohde M."/>
            <person name="Brambilla E."/>
            <person name="Spring S."/>
            <person name="Goker M."/>
            <person name="Sikorski J."/>
            <person name="Woyke T."/>
            <person name="Bristow J."/>
            <person name="Eisen J.A."/>
            <person name="Markowitz V."/>
            <person name="Hugenholtz P."/>
            <person name="Klenk H.P."/>
            <person name="Kyrpides N.C."/>
        </authorList>
    </citation>
    <scope>NUCLEOTIDE SEQUENCE [LARGE SCALE GENOMIC DNA]</scope>
    <source>
        <strain evidence="8">DSM 11293 / JCM 15392 / SEBR 4228</strain>
    </source>
</reference>
<evidence type="ECO:0000256" key="5">
    <source>
        <dbReference type="ARBA" id="ARBA00023163"/>
    </source>
</evidence>
<dbReference type="InterPro" id="IPR009042">
    <property type="entry name" value="RNA_pol_sigma70_r1_2"/>
</dbReference>
<keyword evidence="4" id="KW-0238">DNA-binding</keyword>
<dbReference type="InterPro" id="IPR007627">
    <property type="entry name" value="RNA_pol_sigma70_r2"/>
</dbReference>
<dbReference type="SUPFAM" id="SSF88659">
    <property type="entry name" value="Sigma3 and sigma4 domains of RNA polymerase sigma factors"/>
    <property type="match status" value="2"/>
</dbReference>
<keyword evidence="2" id="KW-0805">Transcription regulation</keyword>
<dbReference type="InterPro" id="IPR013325">
    <property type="entry name" value="RNA_pol_sigma_r2"/>
</dbReference>
<dbReference type="Pfam" id="PF04539">
    <property type="entry name" value="Sigma70_r3"/>
    <property type="match status" value="1"/>
</dbReference>
<dbReference type="AlphaFoldDB" id="E1R8H3"/>
<dbReference type="NCBIfam" id="TIGR02937">
    <property type="entry name" value="sigma70-ECF"/>
    <property type="match status" value="1"/>
</dbReference>
<dbReference type="OrthoDB" id="9809557at2"/>
<evidence type="ECO:0000256" key="1">
    <source>
        <dbReference type="ARBA" id="ARBA00007788"/>
    </source>
</evidence>
<dbReference type="InterPro" id="IPR000943">
    <property type="entry name" value="RNA_pol_sigma70"/>
</dbReference>
<evidence type="ECO:0000256" key="2">
    <source>
        <dbReference type="ARBA" id="ARBA00023015"/>
    </source>
</evidence>
<dbReference type="InterPro" id="IPR007630">
    <property type="entry name" value="RNA_pol_sigma70_r4"/>
</dbReference>
<dbReference type="PRINTS" id="PR00046">
    <property type="entry name" value="SIGMA70FCT"/>
</dbReference>
<dbReference type="GO" id="GO:0003677">
    <property type="term" value="F:DNA binding"/>
    <property type="evidence" value="ECO:0007669"/>
    <property type="project" value="UniProtKB-KW"/>
</dbReference>
<feature type="domain" description="RNA polymerase sigma-70" evidence="6">
    <location>
        <begin position="283"/>
        <end position="309"/>
    </location>
</feature>
<dbReference type="EMBL" id="CP002116">
    <property type="protein sequence ID" value="ADK79317.1"/>
    <property type="molecule type" value="Genomic_DNA"/>
</dbReference>
<dbReference type="InterPro" id="IPR014284">
    <property type="entry name" value="RNA_pol_sigma-70_dom"/>
</dbReference>
<dbReference type="InterPro" id="IPR050239">
    <property type="entry name" value="Sigma-70_RNA_pol_init_factors"/>
</dbReference>
<dbReference type="STRING" id="573413.Spirs_0160"/>
<dbReference type="eggNOG" id="COG0568">
    <property type="taxonomic scope" value="Bacteria"/>
</dbReference>
<dbReference type="PROSITE" id="PS00716">
    <property type="entry name" value="SIGMA70_2"/>
    <property type="match status" value="1"/>
</dbReference>
<evidence type="ECO:0000313" key="8">
    <source>
        <dbReference type="Proteomes" id="UP000002318"/>
    </source>
</evidence>
<gene>
    <name evidence="7" type="ordered locus">Spirs_0160</name>
</gene>
<proteinExistence type="inferred from homology"/>
<accession>E1R8H3</accession>
<sequence>MKYGTYSDTVIDSDVDFNDSDPLSLYLKQISAYPLLTKEEELMIGREIQERKQELLELEELLGKEEIERSAYLFRKRTIEAVLRKSRDRMITSNLRLVVSIAKKYQHRGLSFLDLIDEGNIGLIEAVERFDYTKRCKFSTYGTWWIQQSVIKALADKGRTIRIPIHVLNIIRKLFSVTKHLTQELGRDPSSAEIAAYMDLPVERVESILQYSGETASLDVTVDDENITSLSDLVFSDDYIEPFESVFHVTLKDLLDTILGQLSEREQTIIKLRFGLADRTPLTLEEIGSILGITRERVRQIQNKAIEKLRSIAAIQELEEIV</sequence>
<dbReference type="KEGG" id="ssm:Spirs_0160"/>
<dbReference type="Pfam" id="PF04542">
    <property type="entry name" value="Sigma70_r2"/>
    <property type="match status" value="1"/>
</dbReference>
<dbReference type="GO" id="GO:0016987">
    <property type="term" value="F:sigma factor activity"/>
    <property type="evidence" value="ECO:0007669"/>
    <property type="project" value="UniProtKB-KW"/>
</dbReference>
<dbReference type="GO" id="GO:0006352">
    <property type="term" value="P:DNA-templated transcription initiation"/>
    <property type="evidence" value="ECO:0007669"/>
    <property type="project" value="InterPro"/>
</dbReference>
<organism evidence="7 8">
    <name type="scientific">Sediminispirochaeta smaragdinae (strain DSM 11293 / JCM 15392 / SEBR 4228)</name>
    <name type="common">Spirochaeta smaragdinae</name>
    <dbReference type="NCBI Taxonomy" id="573413"/>
    <lineage>
        <taxon>Bacteria</taxon>
        <taxon>Pseudomonadati</taxon>
        <taxon>Spirochaetota</taxon>
        <taxon>Spirochaetia</taxon>
        <taxon>Spirochaetales</taxon>
        <taxon>Spirochaetaceae</taxon>
        <taxon>Sediminispirochaeta</taxon>
    </lineage>
</organism>
<dbReference type="InterPro" id="IPR013324">
    <property type="entry name" value="RNA_pol_sigma_r3/r4-like"/>
</dbReference>
<comment type="similarity">
    <text evidence="1">Belongs to the sigma-70 factor family.</text>
</comment>